<proteinExistence type="predicted"/>
<gene>
    <name evidence="1" type="ORF">SAMN05661091_1702</name>
</gene>
<protein>
    <submittedName>
        <fullName evidence="1">Uncharacterized protein</fullName>
    </submittedName>
</protein>
<dbReference type="RefSeq" id="WP_208918593.1">
    <property type="nucleotide sequence ID" value="NZ_LT840184.1"/>
</dbReference>
<dbReference type="EMBL" id="LT840184">
    <property type="protein sequence ID" value="SMF79444.1"/>
    <property type="molecule type" value="Genomic_DNA"/>
</dbReference>
<evidence type="ECO:0000313" key="1">
    <source>
        <dbReference type="EMBL" id="SMF79444.1"/>
    </source>
</evidence>
<evidence type="ECO:0000313" key="2">
    <source>
        <dbReference type="Proteomes" id="UP000192940"/>
    </source>
</evidence>
<reference evidence="1 2" key="1">
    <citation type="submission" date="2017-04" db="EMBL/GenBank/DDBJ databases">
        <authorList>
            <person name="Afonso C.L."/>
            <person name="Miller P.J."/>
            <person name="Scott M.A."/>
            <person name="Spackman E."/>
            <person name="Goraichik I."/>
            <person name="Dimitrov K.M."/>
            <person name="Suarez D.L."/>
            <person name="Swayne D.E."/>
        </authorList>
    </citation>
    <scope>NUCLEOTIDE SEQUENCE [LARGE SCALE GENOMIC DNA]</scope>
    <source>
        <strain evidence="1 2">N3/975</strain>
    </source>
</reference>
<keyword evidence="2" id="KW-1185">Reference proteome</keyword>
<dbReference type="AlphaFoldDB" id="A0A1X7H4H5"/>
<organism evidence="1 2">
    <name type="scientific">Paenibacillus uliginis N3/975</name>
    <dbReference type="NCBI Taxonomy" id="1313296"/>
    <lineage>
        <taxon>Bacteria</taxon>
        <taxon>Bacillati</taxon>
        <taxon>Bacillota</taxon>
        <taxon>Bacilli</taxon>
        <taxon>Bacillales</taxon>
        <taxon>Paenibacillaceae</taxon>
        <taxon>Paenibacillus</taxon>
    </lineage>
</organism>
<dbReference type="STRING" id="1313296.SAMN05661091_1702"/>
<name>A0A1X7H4H5_9BACL</name>
<accession>A0A1X7H4H5</accession>
<dbReference type="Proteomes" id="UP000192940">
    <property type="component" value="Chromosome I"/>
</dbReference>
<sequence>MIQTTEKLLQLFRSDQKIDASILTSYCHIISMYGDKEDAAALFEIFSEQPSDYRRTLLLDSVMRCGDLALAEKLDHFCFEKGLLRKGMPSEVLHVLGYMGYEKHIDYMVNCICANDWYLSKDACLGLLHLPCELYQARLENELEKVYGQPLFPEFLPALSFKFANDQIVPRLISWGQQASTDCNAGLVLGISMFGSTQKEQIKYILMEPHWEMYSIGTGSHWWGYMAMQMVELTFSELISDLKDRTPIGENNEDGIEDERMIEHKFDVLHDLLELKLVGDLHPVRFAPLNQERITDLYQELFQWSNEHTDDSVTGRISSYLGYRHPLLEKYMQLRMKMEMGMRQELELQAFVSSSKFNI</sequence>